<name>A0A0H3K5Q6_SYNP6</name>
<feature type="domain" description="Cyclic nucleotide-binding" evidence="1">
    <location>
        <begin position="22"/>
        <end position="117"/>
    </location>
</feature>
<reference evidence="2 3" key="1">
    <citation type="journal article" date="2007" name="Photosyn. Res.">
        <title>Complete nucleotide sequence of the freshwater unicellular cyanobacterium Synechococcus elongatus PCC 6301 chromosome: gene content and organization.</title>
        <authorList>
            <person name="Sugita C."/>
            <person name="Ogata K."/>
            <person name="Shikata M."/>
            <person name="Jikuya H."/>
            <person name="Takano J."/>
            <person name="Furumichi M."/>
            <person name="Kanehisa M."/>
            <person name="Omata T."/>
            <person name="Sugiura M."/>
            <person name="Sugita M."/>
        </authorList>
    </citation>
    <scope>NUCLEOTIDE SEQUENCE [LARGE SCALE GENOMIC DNA]</scope>
    <source>
        <strain evidence="3">ATCC 27144 / PCC 6301 / SAUG 1402/1</strain>
    </source>
</reference>
<dbReference type="Pfam" id="PF00027">
    <property type="entry name" value="cNMP_binding"/>
    <property type="match status" value="1"/>
</dbReference>
<dbReference type="InterPro" id="IPR000595">
    <property type="entry name" value="cNMP-bd_dom"/>
</dbReference>
<accession>A0A0H3K5Q6</accession>
<dbReference type="InterPro" id="IPR014710">
    <property type="entry name" value="RmlC-like_jellyroll"/>
</dbReference>
<dbReference type="Proteomes" id="UP000001175">
    <property type="component" value="Chromosome"/>
</dbReference>
<dbReference type="GO" id="GO:0005829">
    <property type="term" value="C:cytosol"/>
    <property type="evidence" value="ECO:0007669"/>
    <property type="project" value="TreeGrafter"/>
</dbReference>
<dbReference type="InterPro" id="IPR018490">
    <property type="entry name" value="cNMP-bd_dom_sf"/>
</dbReference>
<evidence type="ECO:0000313" key="3">
    <source>
        <dbReference type="Proteomes" id="UP000001175"/>
    </source>
</evidence>
<sequence length="131" mass="14339">MPMFAPASTVKALQRDAEDLLIPAGSVIFSEGEAAAEMYGILAGEVELKVGDRTVEVLQAGDVFGEGALVQAQKFRATTAIARQDCRLARLDRRRFLFAIQETPTFALDVIRSFSRRLRALKNAKLTTASH</sequence>
<gene>
    <name evidence="2" type="ordered locus">syc0297_c</name>
</gene>
<dbReference type="SUPFAM" id="SSF51206">
    <property type="entry name" value="cAMP-binding domain-like"/>
    <property type="match status" value="1"/>
</dbReference>
<dbReference type="SMART" id="SM00100">
    <property type="entry name" value="cNMP"/>
    <property type="match status" value="1"/>
</dbReference>
<dbReference type="PANTHER" id="PTHR24567:SF74">
    <property type="entry name" value="HTH-TYPE TRANSCRIPTIONAL REGULATOR ARCR"/>
    <property type="match status" value="1"/>
</dbReference>
<dbReference type="AlphaFoldDB" id="A0A0H3K5Q6"/>
<dbReference type="InterPro" id="IPR050397">
    <property type="entry name" value="Env_Response_Regulators"/>
</dbReference>
<dbReference type="EMBL" id="AP008231">
    <property type="protein sequence ID" value="BAD78487.1"/>
    <property type="molecule type" value="Genomic_DNA"/>
</dbReference>
<dbReference type="eggNOG" id="COG0664">
    <property type="taxonomic scope" value="Bacteria"/>
</dbReference>
<proteinExistence type="predicted"/>
<protein>
    <recommendedName>
        <fullName evidence="1">Cyclic nucleotide-binding domain-containing protein</fullName>
    </recommendedName>
</protein>
<dbReference type="GO" id="GO:0003700">
    <property type="term" value="F:DNA-binding transcription factor activity"/>
    <property type="evidence" value="ECO:0007669"/>
    <property type="project" value="TreeGrafter"/>
</dbReference>
<dbReference type="PANTHER" id="PTHR24567">
    <property type="entry name" value="CRP FAMILY TRANSCRIPTIONAL REGULATORY PROTEIN"/>
    <property type="match status" value="1"/>
</dbReference>
<dbReference type="KEGG" id="syc:syc0297_c"/>
<dbReference type="Gene3D" id="2.60.120.10">
    <property type="entry name" value="Jelly Rolls"/>
    <property type="match status" value="1"/>
</dbReference>
<evidence type="ECO:0000313" key="2">
    <source>
        <dbReference type="EMBL" id="BAD78487.1"/>
    </source>
</evidence>
<evidence type="ECO:0000259" key="1">
    <source>
        <dbReference type="PROSITE" id="PS50042"/>
    </source>
</evidence>
<organism evidence="2 3">
    <name type="scientific">Synechococcus sp. (strain ATCC 27144 / PCC 6301 / SAUG 1402/1)</name>
    <name type="common">Anacystis nidulans</name>
    <dbReference type="NCBI Taxonomy" id="269084"/>
    <lineage>
        <taxon>Bacteria</taxon>
        <taxon>Bacillati</taxon>
        <taxon>Cyanobacteriota</taxon>
        <taxon>Cyanophyceae</taxon>
        <taxon>Synechococcales</taxon>
        <taxon>Synechococcaceae</taxon>
        <taxon>Synechococcus</taxon>
    </lineage>
</organism>
<dbReference type="PROSITE" id="PS50042">
    <property type="entry name" value="CNMP_BINDING_3"/>
    <property type="match status" value="1"/>
</dbReference>
<dbReference type="CDD" id="cd00038">
    <property type="entry name" value="CAP_ED"/>
    <property type="match status" value="1"/>
</dbReference>